<gene>
    <name evidence="1" type="ORF">WN944_007479</name>
</gene>
<accession>A0AAP0QUX8</accession>
<protein>
    <submittedName>
        <fullName evidence="1">Uncharacterized protein</fullName>
    </submittedName>
</protein>
<reference evidence="1 2" key="1">
    <citation type="submission" date="2024-05" db="EMBL/GenBank/DDBJ databases">
        <title>Haplotype-resolved chromosome-level genome assembly of Huyou (Citrus changshanensis).</title>
        <authorList>
            <person name="Miao C."/>
            <person name="Chen W."/>
            <person name="Wu Y."/>
            <person name="Wang L."/>
            <person name="Zhao S."/>
            <person name="Grierson D."/>
            <person name="Xu C."/>
            <person name="Chen K."/>
        </authorList>
    </citation>
    <scope>NUCLEOTIDE SEQUENCE [LARGE SCALE GENOMIC DNA]</scope>
    <source>
        <strain evidence="1">01-14</strain>
        <tissue evidence="1">Leaf</tissue>
    </source>
</reference>
<sequence>MLIASNYDTRTNYERRKFLEDAYLLFPNSLDILLELPEEVTQRDSGRARELFRRARLMVGDGCRSQQK</sequence>
<organism evidence="1 2">
    <name type="scientific">Citrus x changshan-huyou</name>
    <dbReference type="NCBI Taxonomy" id="2935761"/>
    <lineage>
        <taxon>Eukaryota</taxon>
        <taxon>Viridiplantae</taxon>
        <taxon>Streptophyta</taxon>
        <taxon>Embryophyta</taxon>
        <taxon>Tracheophyta</taxon>
        <taxon>Spermatophyta</taxon>
        <taxon>Magnoliopsida</taxon>
        <taxon>eudicotyledons</taxon>
        <taxon>Gunneridae</taxon>
        <taxon>Pentapetalae</taxon>
        <taxon>rosids</taxon>
        <taxon>malvids</taxon>
        <taxon>Sapindales</taxon>
        <taxon>Rutaceae</taxon>
        <taxon>Aurantioideae</taxon>
        <taxon>Citrus</taxon>
    </lineage>
</organism>
<proteinExistence type="predicted"/>
<keyword evidence="2" id="KW-1185">Reference proteome</keyword>
<evidence type="ECO:0000313" key="2">
    <source>
        <dbReference type="Proteomes" id="UP001428341"/>
    </source>
</evidence>
<dbReference type="EMBL" id="JBCGBO010000003">
    <property type="protein sequence ID" value="KAK9215474.1"/>
    <property type="molecule type" value="Genomic_DNA"/>
</dbReference>
<comment type="caution">
    <text evidence="1">The sequence shown here is derived from an EMBL/GenBank/DDBJ whole genome shotgun (WGS) entry which is preliminary data.</text>
</comment>
<dbReference type="AlphaFoldDB" id="A0AAP0QUX8"/>
<name>A0AAP0QUX8_9ROSI</name>
<dbReference type="Proteomes" id="UP001428341">
    <property type="component" value="Unassembled WGS sequence"/>
</dbReference>
<evidence type="ECO:0000313" key="1">
    <source>
        <dbReference type="EMBL" id="KAK9215474.1"/>
    </source>
</evidence>